<reference evidence="1" key="1">
    <citation type="journal article" date="2021" name="Int. J. Syst. Evol. Microbiol.">
        <title>Bradyrhizobium septentrionale sp. nov. (sv. septentrionale) and Bradyrhizobium quebecense sp. nov. (sv. septentrionale) associated with legumes native to Canada possess rearranged symbiosis genes and numerous insertion sequences.</title>
        <authorList>
            <person name="Bromfield E.S.P."/>
            <person name="Cloutier S."/>
        </authorList>
    </citation>
    <scope>NUCLEOTIDE SEQUENCE</scope>
    <source>
        <strain evidence="1">5S5</strain>
    </source>
</reference>
<evidence type="ECO:0000313" key="1">
    <source>
        <dbReference type="EMBL" id="WXC81230.1"/>
    </source>
</evidence>
<evidence type="ECO:0000313" key="2">
    <source>
        <dbReference type="Proteomes" id="UP001432046"/>
    </source>
</evidence>
<dbReference type="EMBL" id="CP147711">
    <property type="protein sequence ID" value="WXC81230.1"/>
    <property type="molecule type" value="Genomic_DNA"/>
</dbReference>
<proteinExistence type="predicted"/>
<name>A0ABZ2P3B5_9BRAD</name>
<keyword evidence="2" id="KW-1185">Reference proteome</keyword>
<dbReference type="Proteomes" id="UP001432046">
    <property type="component" value="Chromosome"/>
</dbReference>
<dbReference type="RefSeq" id="WP_338692164.1">
    <property type="nucleotide sequence ID" value="NZ_CP147708.1"/>
</dbReference>
<reference evidence="1" key="2">
    <citation type="submission" date="2024-03" db="EMBL/GenBank/DDBJ databases">
        <authorList>
            <person name="Bromfield E.S.P."/>
            <person name="Cloutier S."/>
        </authorList>
    </citation>
    <scope>NUCLEOTIDE SEQUENCE</scope>
    <source>
        <strain evidence="1">5S5</strain>
    </source>
</reference>
<sequence>MLSRDRKATKQPVVLLLQLRPGRSGRIPGDQAADLEQLQFEHQQHAADGMANVRSRRHLFVVRPARFRKVHEVSHCPDQPIFETRKLNGKQAPLSRPPTATKCAYSALIRVKRNELKQFKIAVIAQCFAE</sequence>
<gene>
    <name evidence="1" type="ORF">WDK88_06285</name>
</gene>
<protein>
    <submittedName>
        <fullName evidence="1">Uncharacterized protein</fullName>
    </submittedName>
</protein>
<accession>A0ABZ2P3B5</accession>
<organism evidence="1 2">
    <name type="scientific">Bradyrhizobium septentrionale</name>
    <dbReference type="NCBI Taxonomy" id="1404411"/>
    <lineage>
        <taxon>Bacteria</taxon>
        <taxon>Pseudomonadati</taxon>
        <taxon>Pseudomonadota</taxon>
        <taxon>Alphaproteobacteria</taxon>
        <taxon>Hyphomicrobiales</taxon>
        <taxon>Nitrobacteraceae</taxon>
        <taxon>Bradyrhizobium</taxon>
    </lineage>
</organism>